<accession>A0ABP0GMT8</accession>
<protein>
    <submittedName>
        <fullName evidence="2">Uncharacterized protein</fullName>
    </submittedName>
</protein>
<name>A0ABP0GMT8_CLALP</name>
<organism evidence="2 3">
    <name type="scientific">Clavelina lepadiformis</name>
    <name type="common">Light-bulb sea squirt</name>
    <name type="synonym">Ascidia lepadiformis</name>
    <dbReference type="NCBI Taxonomy" id="159417"/>
    <lineage>
        <taxon>Eukaryota</taxon>
        <taxon>Metazoa</taxon>
        <taxon>Chordata</taxon>
        <taxon>Tunicata</taxon>
        <taxon>Ascidiacea</taxon>
        <taxon>Aplousobranchia</taxon>
        <taxon>Clavelinidae</taxon>
        <taxon>Clavelina</taxon>
    </lineage>
</organism>
<evidence type="ECO:0000313" key="2">
    <source>
        <dbReference type="EMBL" id="CAK8693051.1"/>
    </source>
</evidence>
<comment type="caution">
    <text evidence="2">The sequence shown here is derived from an EMBL/GenBank/DDBJ whole genome shotgun (WGS) entry which is preliminary data.</text>
</comment>
<keyword evidence="1" id="KW-1133">Transmembrane helix</keyword>
<evidence type="ECO:0000313" key="3">
    <source>
        <dbReference type="Proteomes" id="UP001642483"/>
    </source>
</evidence>
<dbReference type="EMBL" id="CAWYQH010000130">
    <property type="protein sequence ID" value="CAK8693051.1"/>
    <property type="molecule type" value="Genomic_DNA"/>
</dbReference>
<evidence type="ECO:0000256" key="1">
    <source>
        <dbReference type="SAM" id="Phobius"/>
    </source>
</evidence>
<feature type="transmembrane region" description="Helical" evidence="1">
    <location>
        <begin position="12"/>
        <end position="28"/>
    </location>
</feature>
<keyword evidence="1" id="KW-0472">Membrane</keyword>
<keyword evidence="1" id="KW-0812">Transmembrane</keyword>
<proteinExistence type="predicted"/>
<sequence length="203" mass="22423">MSQKFCNTLHNLAIFAWPLLVNLVFKPLNFIAKFYFFSFILDTGTVVCARKFNMRHLPIKVLLVCLFLKQGASLRCYECEDTAARPNSDCKYLKQSLSKVNLNVSIIECASNENYCQVFNRTGGLGASALFSGYYGFSRRCSSNADGKGCAKGAFHTTCNSFCTRDLCNTGDGLGSDACLPRVSLLFLTPMTLIALLLSLKIV</sequence>
<dbReference type="Proteomes" id="UP001642483">
    <property type="component" value="Unassembled WGS sequence"/>
</dbReference>
<gene>
    <name evidence="2" type="ORF">CVLEPA_LOCUS26380</name>
</gene>
<keyword evidence="3" id="KW-1185">Reference proteome</keyword>
<reference evidence="2 3" key="1">
    <citation type="submission" date="2024-02" db="EMBL/GenBank/DDBJ databases">
        <authorList>
            <person name="Daric V."/>
            <person name="Darras S."/>
        </authorList>
    </citation>
    <scope>NUCLEOTIDE SEQUENCE [LARGE SCALE GENOMIC DNA]</scope>
</reference>